<evidence type="ECO:0000313" key="7">
    <source>
        <dbReference type="EMBL" id="KAK1442961.1"/>
    </source>
</evidence>
<sequence length="1150" mass="127755">MGNSGCSLNGQEKRNLVRSACFTEGDVKRLYKRFKELDVENVDAISLDAIRMNDLIDTQNPLVERISEVFDTNSDGTITFTELLAGIAKVVQSASVMEKSRFIFDVYDMDKNGYISNGDLFKTLKIMVGNNLTDIQLQQLVDRTMAAGDKDGDGMLSFNEFMGCFVADVVTLLTLYVLATAGVLEAVWEVDTKLQDPKDIAIPLTGEYDREELQKLTEYRQRHRKTIDGMLCAAAFVRNGNKFTDCTTTEAPDGSVGREWCYVEVQLVGVGFRDWDFCAGVVDYDVLRSKAQALSQLKVSELGNSFMQLMDKERKLKKTLSRFENVCGHHAEYRDVEMNNFTREMHGLERALKQVEANWRKIHDIRNTYESLEEKLVVSRKNALADRRNCSIVQGYYPSAIGDGIRASYFDNPYFRGPPVGFFDHENLSLVFDEVLPVSKVDIRTFSVRFEGYLKAPLTDTYTFYMDADCNFRLFIDGELVIEHGLESRGKFASNFTPVGVVALDGRSTLTTHLKSRELTLDGGRRYPIVLEYSHQSILKYRDEDVAKITLSWSTPNMPQTIVLPEYFFRSRESGETLIVSDLKARLYDLAMLENGAQAFMHVTNLVISDIPDKFRGATMIRTFAKPKEDQIQFSISHDAMVYVAQSAHSSFIPKTGNGNDLFERNTDVVSIYSTGENCVSVKVYNGIVIQEEAHEQQEFFIYHRRFKAGVINIQLPPETSYFMFLQPVLTNVVCQDEVQFLPFKNGDGCTASSSLSAGFDCEKGFGNGSWQSQKGRMKNQWLVRTFANPVDLRYFHFSAFDAGVPLKATVLFPDGSKEEFDLHSKLRYEFSHRGAVDFIRIDLEGDAYGDSGEKSETIGGSFALYGSECGAPIISSKEIRFPIRVDFCQGGEACGSHYVDLGNSKTSHGRLSYGWTTSNAVSSIKAVPFCSKGADGKGVSSFAAVWNENTLPKGKKLLETDSATESLVPIQLIKQGSSGGLDSATDSSKEIPQLSQIGSLPVVAPGEAHLLQTNEEKEEKDTAIPAGSPLAYSKENAAYLLKNKIGLPLGAGKTWMIDVPVHGVYMVDIHISAFCGDVDAVSLLVNGVDVLEVGSLVADIDMLQGERLKQGQSIEFFGQVSLERVGTLEVSSLSQGLFLTSLSIQPATT</sequence>
<keyword evidence="8" id="KW-1185">Reference proteome</keyword>
<dbReference type="InterPro" id="IPR002048">
    <property type="entry name" value="EF_hand_dom"/>
</dbReference>
<dbReference type="Pfam" id="PF07691">
    <property type="entry name" value="PA14"/>
    <property type="match status" value="1"/>
</dbReference>
<dbReference type="SMART" id="SM00054">
    <property type="entry name" value="EFh"/>
    <property type="match status" value="3"/>
</dbReference>
<dbReference type="SUPFAM" id="SSF56988">
    <property type="entry name" value="Anthrax protective antigen"/>
    <property type="match status" value="1"/>
</dbReference>
<accession>A0AAD8LQE0</accession>
<dbReference type="Proteomes" id="UP001230268">
    <property type="component" value="Unassembled WGS sequence"/>
</dbReference>
<dbReference type="InterPro" id="IPR018247">
    <property type="entry name" value="EF_Hand_1_Ca_BS"/>
</dbReference>
<name>A0AAD8LQE0_BABGI</name>
<dbReference type="AlphaFoldDB" id="A0AAD8LQE0"/>
<feature type="coiled-coil region" evidence="4">
    <location>
        <begin position="338"/>
        <end position="382"/>
    </location>
</feature>
<dbReference type="InterPro" id="IPR011658">
    <property type="entry name" value="PA14_dom"/>
</dbReference>
<keyword evidence="1" id="KW-0479">Metal-binding</keyword>
<keyword evidence="2" id="KW-0677">Repeat</keyword>
<evidence type="ECO:0000256" key="2">
    <source>
        <dbReference type="ARBA" id="ARBA00022737"/>
    </source>
</evidence>
<evidence type="ECO:0000256" key="3">
    <source>
        <dbReference type="ARBA" id="ARBA00022837"/>
    </source>
</evidence>
<dbReference type="Gene3D" id="3.90.182.10">
    <property type="entry name" value="Toxin - Anthrax Protective Antigen,domain 1"/>
    <property type="match status" value="1"/>
</dbReference>
<dbReference type="PROSITE" id="PS51820">
    <property type="entry name" value="PA14"/>
    <property type="match status" value="1"/>
</dbReference>
<dbReference type="InterPro" id="IPR011992">
    <property type="entry name" value="EF-hand-dom_pair"/>
</dbReference>
<reference evidence="7" key="1">
    <citation type="submission" date="2023-08" db="EMBL/GenBank/DDBJ databases">
        <title>Draft sequence of the Babesia gibsoni genome.</title>
        <authorList>
            <person name="Yamagishi J.Y."/>
            <person name="Xuan X.X."/>
        </authorList>
    </citation>
    <scope>NUCLEOTIDE SEQUENCE</scope>
    <source>
        <strain evidence="7">Azabu</strain>
    </source>
</reference>
<protein>
    <submittedName>
        <fullName evidence="7">Anthrax protective antigen domain containing protein</fullName>
    </submittedName>
</protein>
<feature type="domain" description="EF-hand" evidence="5">
    <location>
        <begin position="58"/>
        <end position="93"/>
    </location>
</feature>
<dbReference type="PROSITE" id="PS50222">
    <property type="entry name" value="EF_HAND_2"/>
    <property type="match status" value="3"/>
</dbReference>
<evidence type="ECO:0000256" key="1">
    <source>
        <dbReference type="ARBA" id="ARBA00022723"/>
    </source>
</evidence>
<dbReference type="CDD" id="cd00051">
    <property type="entry name" value="EFh"/>
    <property type="match status" value="1"/>
</dbReference>
<dbReference type="PROSITE" id="PS00018">
    <property type="entry name" value="EF_HAND_1"/>
    <property type="match status" value="3"/>
</dbReference>
<dbReference type="InterPro" id="IPR036943">
    <property type="entry name" value="FN_type2_sf"/>
</dbReference>
<dbReference type="PANTHER" id="PTHR45942">
    <property type="entry name" value="PROTEIN PHOSPATASE 3 REGULATORY SUBUNIT B ALPHA ISOFORM TYPE 1"/>
    <property type="match status" value="1"/>
</dbReference>
<feature type="domain" description="PA14" evidence="6">
    <location>
        <begin position="400"/>
        <end position="567"/>
    </location>
</feature>
<organism evidence="7 8">
    <name type="scientific">Babesia gibsoni</name>
    <dbReference type="NCBI Taxonomy" id="33632"/>
    <lineage>
        <taxon>Eukaryota</taxon>
        <taxon>Sar</taxon>
        <taxon>Alveolata</taxon>
        <taxon>Apicomplexa</taxon>
        <taxon>Aconoidasida</taxon>
        <taxon>Piroplasmida</taxon>
        <taxon>Babesiidae</taxon>
        <taxon>Babesia</taxon>
    </lineage>
</organism>
<dbReference type="InterPro" id="IPR037524">
    <property type="entry name" value="PA14/GLEYA"/>
</dbReference>
<dbReference type="Pfam" id="PF13202">
    <property type="entry name" value="EF-hand_5"/>
    <property type="match status" value="1"/>
</dbReference>
<feature type="domain" description="EF-hand" evidence="5">
    <location>
        <begin position="136"/>
        <end position="171"/>
    </location>
</feature>
<dbReference type="FunFam" id="1.10.238.10:FF:000003">
    <property type="entry name" value="Calmodulin A"/>
    <property type="match status" value="1"/>
</dbReference>
<keyword evidence="3" id="KW-0106">Calcium</keyword>
<keyword evidence="4" id="KW-0175">Coiled coil</keyword>
<comment type="caution">
    <text evidence="7">The sequence shown here is derived from an EMBL/GenBank/DDBJ whole genome shotgun (WGS) entry which is preliminary data.</text>
</comment>
<dbReference type="SMART" id="SM00758">
    <property type="entry name" value="PA14"/>
    <property type="match status" value="1"/>
</dbReference>
<evidence type="ECO:0000313" key="8">
    <source>
        <dbReference type="Proteomes" id="UP001230268"/>
    </source>
</evidence>
<dbReference type="Gene3D" id="1.10.238.10">
    <property type="entry name" value="EF-hand"/>
    <property type="match status" value="1"/>
</dbReference>
<proteinExistence type="predicted"/>
<evidence type="ECO:0000259" key="5">
    <source>
        <dbReference type="PROSITE" id="PS50222"/>
    </source>
</evidence>
<dbReference type="GO" id="GO:0005509">
    <property type="term" value="F:calcium ion binding"/>
    <property type="evidence" value="ECO:0007669"/>
    <property type="project" value="InterPro"/>
</dbReference>
<feature type="domain" description="EF-hand" evidence="5">
    <location>
        <begin position="95"/>
        <end position="130"/>
    </location>
</feature>
<gene>
    <name evidence="7" type="ORF">BgAZ_304790</name>
</gene>
<dbReference type="EMBL" id="JAVEPI010000003">
    <property type="protein sequence ID" value="KAK1442961.1"/>
    <property type="molecule type" value="Genomic_DNA"/>
</dbReference>
<dbReference type="Pfam" id="PF13499">
    <property type="entry name" value="EF-hand_7"/>
    <property type="match status" value="1"/>
</dbReference>
<evidence type="ECO:0000259" key="6">
    <source>
        <dbReference type="PROSITE" id="PS51820"/>
    </source>
</evidence>
<dbReference type="SUPFAM" id="SSF47473">
    <property type="entry name" value="EF-hand"/>
    <property type="match status" value="1"/>
</dbReference>
<evidence type="ECO:0000256" key="4">
    <source>
        <dbReference type="SAM" id="Coils"/>
    </source>
</evidence>
<dbReference type="Gene3D" id="2.10.10.10">
    <property type="entry name" value="Fibronectin, type II, collagen-binding"/>
    <property type="match status" value="1"/>
</dbReference>